<name>A0AAV4X0E7_9ARAC</name>
<dbReference type="AlphaFoldDB" id="A0AAV4X0E7"/>
<organism evidence="1 2">
    <name type="scientific">Caerostris darwini</name>
    <dbReference type="NCBI Taxonomy" id="1538125"/>
    <lineage>
        <taxon>Eukaryota</taxon>
        <taxon>Metazoa</taxon>
        <taxon>Ecdysozoa</taxon>
        <taxon>Arthropoda</taxon>
        <taxon>Chelicerata</taxon>
        <taxon>Arachnida</taxon>
        <taxon>Araneae</taxon>
        <taxon>Araneomorphae</taxon>
        <taxon>Entelegynae</taxon>
        <taxon>Araneoidea</taxon>
        <taxon>Araneidae</taxon>
        <taxon>Caerostris</taxon>
    </lineage>
</organism>
<dbReference type="EMBL" id="BPLQ01015430">
    <property type="protein sequence ID" value="GIY87999.1"/>
    <property type="molecule type" value="Genomic_DNA"/>
</dbReference>
<comment type="caution">
    <text evidence="1">The sequence shown here is derived from an EMBL/GenBank/DDBJ whole genome shotgun (WGS) entry which is preliminary data.</text>
</comment>
<sequence>MMLSSFITEDETWIDNTSATVAISKELNFECLLHLPYLILQERKDWEEKRKEKKKKRQRIWNGVILYHQTSKSFKRDYMQGSYSMLTFFSVQNAVILKPLRETIICTSYSNLLKN</sequence>
<keyword evidence="2" id="KW-1185">Reference proteome</keyword>
<evidence type="ECO:0000313" key="2">
    <source>
        <dbReference type="Proteomes" id="UP001054837"/>
    </source>
</evidence>
<accession>A0AAV4X0E7</accession>
<evidence type="ECO:0000313" key="1">
    <source>
        <dbReference type="EMBL" id="GIY87999.1"/>
    </source>
</evidence>
<dbReference type="Proteomes" id="UP001054837">
    <property type="component" value="Unassembled WGS sequence"/>
</dbReference>
<protein>
    <submittedName>
        <fullName evidence="1">Uncharacterized protein</fullName>
    </submittedName>
</protein>
<gene>
    <name evidence="1" type="ORF">CDAR_66581</name>
</gene>
<proteinExistence type="predicted"/>
<reference evidence="1 2" key="1">
    <citation type="submission" date="2021-06" db="EMBL/GenBank/DDBJ databases">
        <title>Caerostris darwini draft genome.</title>
        <authorList>
            <person name="Kono N."/>
            <person name="Arakawa K."/>
        </authorList>
    </citation>
    <scope>NUCLEOTIDE SEQUENCE [LARGE SCALE GENOMIC DNA]</scope>
</reference>